<dbReference type="AlphaFoldDB" id="A0AAE0TUG9"/>
<sequence>MVRNGLLALPAELRNLIYKLVLVSETEATELVCANPPSKALLLCCRTTYQEARLMYRHAFRDYWRHTPFFIQQDGPCTFDHLREEDIEHIENVELHATWIPPKTFLVRPRDLTTLLWASLGCPVEPTAFIAKRDRDRQLWFCAFRNGTTKPCRFPTRSGIWELGVTVVRTRECRFPEGLVLQGVMRPLEPSHPLHFLRSLVANPKVKVFEAPPRRRELEAILKLGM</sequence>
<accession>A0AAE0TUG9</accession>
<comment type="caution">
    <text evidence="1">The sequence shown here is derived from an EMBL/GenBank/DDBJ whole genome shotgun (WGS) entry which is preliminary data.</text>
</comment>
<proteinExistence type="predicted"/>
<keyword evidence="2" id="KW-1185">Reference proteome</keyword>
<name>A0AAE0TUG9_9PEZI</name>
<evidence type="ECO:0000313" key="1">
    <source>
        <dbReference type="EMBL" id="KAK3672714.1"/>
    </source>
</evidence>
<protein>
    <submittedName>
        <fullName evidence="1">Uncharacterized protein</fullName>
    </submittedName>
</protein>
<gene>
    <name evidence="1" type="ORF">LTR78_007300</name>
</gene>
<organism evidence="1 2">
    <name type="scientific">Recurvomyces mirabilis</name>
    <dbReference type="NCBI Taxonomy" id="574656"/>
    <lineage>
        <taxon>Eukaryota</taxon>
        <taxon>Fungi</taxon>
        <taxon>Dikarya</taxon>
        <taxon>Ascomycota</taxon>
        <taxon>Pezizomycotina</taxon>
        <taxon>Dothideomycetes</taxon>
        <taxon>Dothideomycetidae</taxon>
        <taxon>Mycosphaerellales</taxon>
        <taxon>Teratosphaeriaceae</taxon>
        <taxon>Recurvomyces</taxon>
    </lineage>
</organism>
<reference evidence="1" key="1">
    <citation type="submission" date="2023-07" db="EMBL/GenBank/DDBJ databases">
        <title>Black Yeasts Isolated from many extreme environments.</title>
        <authorList>
            <person name="Coleine C."/>
            <person name="Stajich J.E."/>
            <person name="Selbmann L."/>
        </authorList>
    </citation>
    <scope>NUCLEOTIDE SEQUENCE</scope>
    <source>
        <strain evidence="1">CCFEE 5485</strain>
    </source>
</reference>
<dbReference type="Proteomes" id="UP001274830">
    <property type="component" value="Unassembled WGS sequence"/>
</dbReference>
<dbReference type="EMBL" id="JAUTXT010000030">
    <property type="protein sequence ID" value="KAK3672714.1"/>
    <property type="molecule type" value="Genomic_DNA"/>
</dbReference>
<evidence type="ECO:0000313" key="2">
    <source>
        <dbReference type="Proteomes" id="UP001274830"/>
    </source>
</evidence>